<organism evidence="2">
    <name type="scientific">Erythrolobus australicus</name>
    <dbReference type="NCBI Taxonomy" id="1077150"/>
    <lineage>
        <taxon>Eukaryota</taxon>
        <taxon>Rhodophyta</taxon>
        <taxon>Bangiophyceae</taxon>
        <taxon>Porphyridiales</taxon>
        <taxon>Porphyridiaceae</taxon>
        <taxon>Erythrolobus</taxon>
    </lineage>
</organism>
<dbReference type="SMART" id="SM01093">
    <property type="entry name" value="CP12"/>
    <property type="match status" value="1"/>
</dbReference>
<dbReference type="GO" id="GO:0009507">
    <property type="term" value="C:chloroplast"/>
    <property type="evidence" value="ECO:0007669"/>
    <property type="project" value="TreeGrafter"/>
</dbReference>
<evidence type="ECO:0000259" key="1">
    <source>
        <dbReference type="SMART" id="SM01093"/>
    </source>
</evidence>
<dbReference type="PANTHER" id="PTHR33921:SF15">
    <property type="entry name" value="CALVIN CYCLE PROTEIN CP12-2, CHLOROPLASTIC"/>
    <property type="match status" value="1"/>
</dbReference>
<dbReference type="InterPro" id="IPR039314">
    <property type="entry name" value="CP12-like"/>
</dbReference>
<protein>
    <recommendedName>
        <fullName evidence="1">CP12 domain-containing protein</fullName>
    </recommendedName>
</protein>
<dbReference type="EMBL" id="HBGI01004282">
    <property type="protein sequence ID" value="CAD9241010.1"/>
    <property type="molecule type" value="Transcribed_RNA"/>
</dbReference>
<gene>
    <name evidence="2" type="ORF">EAUS1353_LOCUS2750</name>
</gene>
<name>A0A7S1TPK3_9RHOD</name>
<dbReference type="PANTHER" id="PTHR33921">
    <property type="entry name" value="CALVIN CYCLE PROTEIN CP12-2, CHLOROPLASTIC"/>
    <property type="match status" value="1"/>
</dbReference>
<sequence length="109" mass="11652">MAFVSTSGAVVSAKSARVAACGQSGTRSVARRVVMMSDLQGKINAAMKEAEEATKTYGKTSKEAAVAWDTVEELEAEASHQKSAEVKKDPLEAYCEDAPEADECRTYDN</sequence>
<dbReference type="Pfam" id="PF02672">
    <property type="entry name" value="CP12"/>
    <property type="match status" value="1"/>
</dbReference>
<dbReference type="GO" id="GO:0080153">
    <property type="term" value="P:negative regulation of reductive pentose-phosphate cycle"/>
    <property type="evidence" value="ECO:0007669"/>
    <property type="project" value="TreeGrafter"/>
</dbReference>
<dbReference type="InterPro" id="IPR003823">
    <property type="entry name" value="CP12_dom"/>
</dbReference>
<reference evidence="2" key="1">
    <citation type="submission" date="2021-01" db="EMBL/GenBank/DDBJ databases">
        <authorList>
            <person name="Corre E."/>
            <person name="Pelletier E."/>
            <person name="Niang G."/>
            <person name="Scheremetjew M."/>
            <person name="Finn R."/>
            <person name="Kale V."/>
            <person name="Holt S."/>
            <person name="Cochrane G."/>
            <person name="Meng A."/>
            <person name="Brown T."/>
            <person name="Cohen L."/>
        </authorList>
    </citation>
    <scope>NUCLEOTIDE SEQUENCE</scope>
    <source>
        <strain evidence="2">CCMP3124</strain>
    </source>
</reference>
<proteinExistence type="predicted"/>
<accession>A0A7S1TPK3</accession>
<dbReference type="AlphaFoldDB" id="A0A7S1TPK3"/>
<feature type="domain" description="CP12" evidence="1">
    <location>
        <begin position="39"/>
        <end position="109"/>
    </location>
</feature>
<evidence type="ECO:0000313" key="2">
    <source>
        <dbReference type="EMBL" id="CAD9241010.1"/>
    </source>
</evidence>